<dbReference type="InterPro" id="IPR009083">
    <property type="entry name" value="TFIIA_a-hlx"/>
</dbReference>
<dbReference type="InterPro" id="IPR003194">
    <property type="entry name" value="TFIIA_gsu"/>
</dbReference>
<protein>
    <recommendedName>
        <fullName evidence="6">Transcription initiation factor IIA subunit 2</fullName>
    </recommendedName>
</protein>
<evidence type="ECO:0000256" key="1">
    <source>
        <dbReference type="ARBA" id="ARBA00004123"/>
    </source>
</evidence>
<evidence type="ECO:0000256" key="4">
    <source>
        <dbReference type="ARBA" id="ARBA00023163"/>
    </source>
</evidence>
<dbReference type="Gene3D" id="1.10.287.190">
    <property type="entry name" value="Transcription factor IIA gamma subunit, alpha-helical domain"/>
    <property type="match status" value="1"/>
</dbReference>
<evidence type="ECO:0000256" key="5">
    <source>
        <dbReference type="ARBA" id="ARBA00023242"/>
    </source>
</evidence>
<dbReference type="InterPro" id="IPR009088">
    <property type="entry name" value="TFIIA_b-brl"/>
</dbReference>
<evidence type="ECO:0000259" key="8">
    <source>
        <dbReference type="Pfam" id="PF02751"/>
    </source>
</evidence>
<keyword evidence="3 6" id="KW-0805">Transcription regulation</keyword>
<reference evidence="9" key="1">
    <citation type="submission" date="2017-08" db="EMBL/GenBank/DDBJ databases">
        <authorList>
            <person name="Polle J.E."/>
            <person name="Barry K."/>
            <person name="Cushman J."/>
            <person name="Schmutz J."/>
            <person name="Tran D."/>
            <person name="Hathwaick L.T."/>
            <person name="Yim W.C."/>
            <person name="Jenkins J."/>
            <person name="Mckie-Krisberg Z.M."/>
            <person name="Prochnik S."/>
            <person name="Lindquist E."/>
            <person name="Dockter R.B."/>
            <person name="Adam C."/>
            <person name="Molina H."/>
            <person name="Bunkerborg J."/>
            <person name="Jin E."/>
            <person name="Buchheim M."/>
            <person name="Magnuson J."/>
        </authorList>
    </citation>
    <scope>NUCLEOTIDE SEQUENCE</scope>
    <source>
        <strain evidence="9">CCAP 19/18</strain>
    </source>
</reference>
<dbReference type="SUPFAM" id="SSF47396">
    <property type="entry name" value="Transcription factor IIA (TFIIA), alpha-helical domain"/>
    <property type="match status" value="1"/>
</dbReference>
<dbReference type="PIRSF" id="PIRSF009415">
    <property type="entry name" value="Hum_TFIIA_gamma"/>
    <property type="match status" value="1"/>
</dbReference>
<sequence length="134" mass="15040">MSFQLYRQTMMGDCLVEALEEMIEQEKLPADLAQSIVTQFDQSMLEALRSHVTGRAHIKANLKHYRYFDNVWQFTLEKVTFRLSPSGGGSLNTAHEISCDRAKVVCVDSKLVDETIEAISGPDPNAQPAPEQKP</sequence>
<gene>
    <name evidence="9" type="ORF">DUNSADRAFT_11714</name>
</gene>
<dbReference type="EMBL" id="MU069876">
    <property type="protein sequence ID" value="KAF5832412.1"/>
    <property type="molecule type" value="Genomic_DNA"/>
</dbReference>
<dbReference type="InterPro" id="IPR015871">
    <property type="entry name" value="TFIIA_gsu_C"/>
</dbReference>
<dbReference type="InterPro" id="IPR015872">
    <property type="entry name" value="TFIIA_gsu_N"/>
</dbReference>
<evidence type="ECO:0000256" key="2">
    <source>
        <dbReference type="ARBA" id="ARBA00007675"/>
    </source>
</evidence>
<keyword evidence="4 6" id="KW-0804">Transcription</keyword>
<accession>A0ABQ7GCS5</accession>
<dbReference type="Gene3D" id="2.30.18.10">
    <property type="entry name" value="Transcription factor IIA (TFIIA), beta-barrel domain"/>
    <property type="match status" value="1"/>
</dbReference>
<comment type="similarity">
    <text evidence="2 6">Belongs to the TFIIA subunit 2 family.</text>
</comment>
<evidence type="ECO:0000259" key="7">
    <source>
        <dbReference type="Pfam" id="PF02268"/>
    </source>
</evidence>
<feature type="domain" description="Transcription initiation factor IIA gamma subunit C-terminal" evidence="8">
    <location>
        <begin position="59"/>
        <end position="108"/>
    </location>
</feature>
<dbReference type="Pfam" id="PF02268">
    <property type="entry name" value="TFIIA_gamma_N"/>
    <property type="match status" value="1"/>
</dbReference>
<evidence type="ECO:0000313" key="10">
    <source>
        <dbReference type="Proteomes" id="UP000815325"/>
    </source>
</evidence>
<organism evidence="9 10">
    <name type="scientific">Dunaliella salina</name>
    <name type="common">Green alga</name>
    <name type="synonym">Protococcus salinus</name>
    <dbReference type="NCBI Taxonomy" id="3046"/>
    <lineage>
        <taxon>Eukaryota</taxon>
        <taxon>Viridiplantae</taxon>
        <taxon>Chlorophyta</taxon>
        <taxon>core chlorophytes</taxon>
        <taxon>Chlorophyceae</taxon>
        <taxon>CS clade</taxon>
        <taxon>Chlamydomonadales</taxon>
        <taxon>Dunaliellaceae</taxon>
        <taxon>Dunaliella</taxon>
    </lineage>
</organism>
<evidence type="ECO:0000256" key="3">
    <source>
        <dbReference type="ARBA" id="ARBA00023015"/>
    </source>
</evidence>
<dbReference type="Pfam" id="PF02751">
    <property type="entry name" value="TFIIA_gamma_C"/>
    <property type="match status" value="1"/>
</dbReference>
<dbReference type="CDD" id="cd10014">
    <property type="entry name" value="TFIIA_gamma_C"/>
    <property type="match status" value="1"/>
</dbReference>
<comment type="function">
    <text evidence="6">TFIIA is a component of the transcription machinery of RNA polymerase II and plays an important role in transcriptional activation.</text>
</comment>
<proteinExistence type="inferred from homology"/>
<keyword evidence="10" id="KW-1185">Reference proteome</keyword>
<dbReference type="PANTHER" id="PTHR10966">
    <property type="entry name" value="TRANSCRIPTION INITIATION FACTOR IIA SUBUNIT 2"/>
    <property type="match status" value="1"/>
</dbReference>
<dbReference type="Proteomes" id="UP000815325">
    <property type="component" value="Unassembled WGS sequence"/>
</dbReference>
<evidence type="ECO:0000256" key="6">
    <source>
        <dbReference type="PIRNR" id="PIRNR009415"/>
    </source>
</evidence>
<evidence type="ECO:0000313" key="9">
    <source>
        <dbReference type="EMBL" id="KAF5832412.1"/>
    </source>
</evidence>
<feature type="domain" description="Transcription initiation factor IIA gamma subunit N-terminal" evidence="7">
    <location>
        <begin position="2"/>
        <end position="48"/>
    </location>
</feature>
<comment type="caution">
    <text evidence="9">The sequence shown here is derived from an EMBL/GenBank/DDBJ whole genome shotgun (WGS) entry which is preliminary data.</text>
</comment>
<dbReference type="SUPFAM" id="SSF50784">
    <property type="entry name" value="Transcription factor IIA (TFIIA), beta-barrel domain"/>
    <property type="match status" value="1"/>
</dbReference>
<comment type="subcellular location">
    <subcellularLocation>
        <location evidence="1 6">Nucleus</location>
    </subcellularLocation>
</comment>
<keyword evidence="5 6" id="KW-0539">Nucleus</keyword>
<name>A0ABQ7GCS5_DUNSA</name>